<feature type="transmembrane region" description="Helical" evidence="12">
    <location>
        <begin position="286"/>
        <end position="309"/>
    </location>
</feature>
<evidence type="ECO:0000313" key="15">
    <source>
        <dbReference type="Proteomes" id="UP000051682"/>
    </source>
</evidence>
<evidence type="ECO:0000256" key="11">
    <source>
        <dbReference type="ARBA" id="ARBA00023201"/>
    </source>
</evidence>
<evidence type="ECO:0000256" key="2">
    <source>
        <dbReference type="ARBA" id="ARBA00007367"/>
    </source>
</evidence>
<keyword evidence="15" id="KW-1185">Reference proteome</keyword>
<dbReference type="InterPro" id="IPR006153">
    <property type="entry name" value="Cation/H_exchanger_TM"/>
</dbReference>
<evidence type="ECO:0000256" key="4">
    <source>
        <dbReference type="ARBA" id="ARBA00022449"/>
    </source>
</evidence>
<keyword evidence="4" id="KW-0050">Antiport</keyword>
<keyword evidence="10 12" id="KW-0472">Membrane</keyword>
<gene>
    <name evidence="14" type="ORF">AR438_16960</name>
</gene>
<feature type="domain" description="Cation/H+ exchanger transmembrane" evidence="13">
    <location>
        <begin position="14"/>
        <end position="405"/>
    </location>
</feature>
<dbReference type="GO" id="GO:0015385">
    <property type="term" value="F:sodium:proton antiporter activity"/>
    <property type="evidence" value="ECO:0007669"/>
    <property type="project" value="InterPro"/>
</dbReference>
<dbReference type="GO" id="GO:0098719">
    <property type="term" value="P:sodium ion import across plasma membrane"/>
    <property type="evidence" value="ECO:0007669"/>
    <property type="project" value="TreeGrafter"/>
</dbReference>
<sequence>MGSYEIFILLICLSAAFAFINQKFLKLPFVIGLFFLSTALSLVVLSSQLWMDIDVQKIEKYLENSHLDKLIIDVFLGFLLFAGALHTNWGNLRSQIKPITSFALGGVILSTGIIACLFYFVADLLGIKIDFVYCLLFGALISPTDPIAVLGILKEAGVPKKTESVIVGESLFNDGVGVVLFIALLDTLRVGSFSFGHFGILFIQEAVGGILLGLVYGYFLHLLLKAVDHYETEVLITLAFVMGGYYLANHFHISGALSMVVMGLMVGNFRTSVSMSDTTQEYVNKFWELVDVVLNALLFIVIAFVLIEVDFKTEYVILGLVSVIIVLLTRSFLVYLPLSVFPKFFNLNKNDARIISWGGLRGGLSLALVLSLPTSSIKDVLLVATYFTVLFSILIQGLTIGKVAQWGKKSDQ</sequence>
<keyword evidence="6 12" id="KW-0812">Transmembrane</keyword>
<feature type="transmembrane region" description="Helical" evidence="12">
    <location>
        <begin position="197"/>
        <end position="224"/>
    </location>
</feature>
<reference evidence="14 15" key="1">
    <citation type="submission" date="2015-10" db="EMBL/GenBank/DDBJ databases">
        <title>Chryseobacterium aquaticum genome.</title>
        <authorList>
            <person name="Newman J.D."/>
            <person name="Ferguson M.B."/>
            <person name="Miller J.R."/>
        </authorList>
    </citation>
    <scope>NUCLEOTIDE SEQUENCE [LARGE SCALE GENOMIC DNA]</scope>
    <source>
        <strain evidence="14 15">KCTC 12483</strain>
    </source>
</reference>
<evidence type="ECO:0000256" key="1">
    <source>
        <dbReference type="ARBA" id="ARBA00004651"/>
    </source>
</evidence>
<feature type="transmembrane region" description="Helical" evidence="12">
    <location>
        <begin position="28"/>
        <end position="50"/>
    </location>
</feature>
<evidence type="ECO:0000256" key="8">
    <source>
        <dbReference type="ARBA" id="ARBA00023053"/>
    </source>
</evidence>
<feature type="transmembrane region" description="Helical" evidence="12">
    <location>
        <begin position="131"/>
        <end position="153"/>
    </location>
</feature>
<evidence type="ECO:0000256" key="10">
    <source>
        <dbReference type="ARBA" id="ARBA00023136"/>
    </source>
</evidence>
<name>A0A0Q3HNB0_9FLAO</name>
<evidence type="ECO:0000256" key="5">
    <source>
        <dbReference type="ARBA" id="ARBA00022475"/>
    </source>
</evidence>
<dbReference type="Proteomes" id="UP000051682">
    <property type="component" value="Unassembled WGS sequence"/>
</dbReference>
<feature type="transmembrane region" description="Helical" evidence="12">
    <location>
        <begin position="380"/>
        <end position="400"/>
    </location>
</feature>
<dbReference type="Pfam" id="PF00999">
    <property type="entry name" value="Na_H_Exchanger"/>
    <property type="match status" value="1"/>
</dbReference>
<comment type="subcellular location">
    <subcellularLocation>
        <location evidence="1">Cell membrane</location>
        <topology evidence="1">Multi-pass membrane protein</topology>
    </subcellularLocation>
</comment>
<dbReference type="EMBL" id="LLYZ01000021">
    <property type="protein sequence ID" value="KQK24319.1"/>
    <property type="molecule type" value="Genomic_DNA"/>
</dbReference>
<keyword evidence="7 12" id="KW-1133">Transmembrane helix</keyword>
<dbReference type="GO" id="GO:0051453">
    <property type="term" value="P:regulation of intracellular pH"/>
    <property type="evidence" value="ECO:0007669"/>
    <property type="project" value="TreeGrafter"/>
</dbReference>
<dbReference type="PANTHER" id="PTHR10110">
    <property type="entry name" value="SODIUM/HYDROGEN EXCHANGER"/>
    <property type="match status" value="1"/>
</dbReference>
<feature type="transmembrane region" description="Helical" evidence="12">
    <location>
        <begin position="70"/>
        <end position="89"/>
    </location>
</feature>
<feature type="transmembrane region" description="Helical" evidence="12">
    <location>
        <begin position="354"/>
        <end position="374"/>
    </location>
</feature>
<dbReference type="STRING" id="452084.AR438_16960"/>
<accession>A0A0Q3HNB0</accession>
<dbReference type="InterPro" id="IPR018422">
    <property type="entry name" value="Cation/H_exchanger_CPA1"/>
</dbReference>
<dbReference type="AlphaFoldDB" id="A0A0Q3HNB0"/>
<evidence type="ECO:0000313" key="14">
    <source>
        <dbReference type="EMBL" id="KQK24319.1"/>
    </source>
</evidence>
<protein>
    <recommendedName>
        <fullName evidence="13">Cation/H+ exchanger transmembrane domain-containing protein</fullName>
    </recommendedName>
</protein>
<evidence type="ECO:0000256" key="7">
    <source>
        <dbReference type="ARBA" id="ARBA00022989"/>
    </source>
</evidence>
<comment type="similarity">
    <text evidence="2">Belongs to the monovalent cation:proton antiporter 1 (CPA1) transporter (TC 2.A.36) family.</text>
</comment>
<feature type="transmembrane region" description="Helical" evidence="12">
    <location>
        <begin position="165"/>
        <end position="185"/>
    </location>
</feature>
<dbReference type="RefSeq" id="WP_056017753.1">
    <property type="nucleotide sequence ID" value="NZ_LLYZ01000021.1"/>
</dbReference>
<feature type="transmembrane region" description="Helical" evidence="12">
    <location>
        <begin position="244"/>
        <end position="266"/>
    </location>
</feature>
<evidence type="ECO:0000256" key="3">
    <source>
        <dbReference type="ARBA" id="ARBA00022448"/>
    </source>
</evidence>
<dbReference type="OrthoDB" id="9774146at2"/>
<dbReference type="PANTHER" id="PTHR10110:SF195">
    <property type="entry name" value="NA(+)_H(+) ANTIPORTER NHAS2"/>
    <property type="match status" value="1"/>
</dbReference>
<keyword evidence="5" id="KW-1003">Cell membrane</keyword>
<keyword evidence="3" id="KW-0813">Transport</keyword>
<dbReference type="GO" id="GO:0005886">
    <property type="term" value="C:plasma membrane"/>
    <property type="evidence" value="ECO:0007669"/>
    <property type="project" value="UniProtKB-SubCell"/>
</dbReference>
<evidence type="ECO:0000256" key="9">
    <source>
        <dbReference type="ARBA" id="ARBA00023065"/>
    </source>
</evidence>
<comment type="caution">
    <text evidence="14">The sequence shown here is derived from an EMBL/GenBank/DDBJ whole genome shotgun (WGS) entry which is preliminary data.</text>
</comment>
<dbReference type="Gene3D" id="6.10.140.1330">
    <property type="match status" value="1"/>
</dbReference>
<dbReference type="GO" id="GO:0015386">
    <property type="term" value="F:potassium:proton antiporter activity"/>
    <property type="evidence" value="ECO:0007669"/>
    <property type="project" value="TreeGrafter"/>
</dbReference>
<feature type="transmembrane region" description="Helical" evidence="12">
    <location>
        <begin position="101"/>
        <end position="122"/>
    </location>
</feature>
<proteinExistence type="inferred from homology"/>
<evidence type="ECO:0000259" key="13">
    <source>
        <dbReference type="Pfam" id="PF00999"/>
    </source>
</evidence>
<keyword evidence="8" id="KW-0915">Sodium</keyword>
<organism evidence="14 15">
    <name type="scientific">Chryseobacterium aquaticum</name>
    <dbReference type="NCBI Taxonomy" id="452084"/>
    <lineage>
        <taxon>Bacteria</taxon>
        <taxon>Pseudomonadati</taxon>
        <taxon>Bacteroidota</taxon>
        <taxon>Flavobacteriia</taxon>
        <taxon>Flavobacteriales</taxon>
        <taxon>Weeksellaceae</taxon>
        <taxon>Chryseobacterium group</taxon>
        <taxon>Chryseobacterium</taxon>
    </lineage>
</organism>
<keyword evidence="11" id="KW-0739">Sodium transport</keyword>
<evidence type="ECO:0000256" key="12">
    <source>
        <dbReference type="SAM" id="Phobius"/>
    </source>
</evidence>
<keyword evidence="9" id="KW-0406">Ion transport</keyword>
<feature type="transmembrane region" description="Helical" evidence="12">
    <location>
        <begin position="315"/>
        <end position="333"/>
    </location>
</feature>
<evidence type="ECO:0000256" key="6">
    <source>
        <dbReference type="ARBA" id="ARBA00022692"/>
    </source>
</evidence>